<sequence>MLPGYEYLILDQQARSQNKEILKLLIDFDLGKEKIPFTVTSISNPETVVCSVELTAKSREIVFENVAENHFVKALNPDYSIRYSPIIG</sequence>
<protein>
    <submittedName>
        <fullName evidence="2">Uncharacterized protein</fullName>
    </submittedName>
</protein>
<organism evidence="1 2">
    <name type="scientific">Panagrolaimus sp. JU765</name>
    <dbReference type="NCBI Taxonomy" id="591449"/>
    <lineage>
        <taxon>Eukaryota</taxon>
        <taxon>Metazoa</taxon>
        <taxon>Ecdysozoa</taxon>
        <taxon>Nematoda</taxon>
        <taxon>Chromadorea</taxon>
        <taxon>Rhabditida</taxon>
        <taxon>Tylenchina</taxon>
        <taxon>Panagrolaimomorpha</taxon>
        <taxon>Panagrolaimoidea</taxon>
        <taxon>Panagrolaimidae</taxon>
        <taxon>Panagrolaimus</taxon>
    </lineage>
</organism>
<name>A0AC34Q3D9_9BILA</name>
<accession>A0AC34Q3D9</accession>
<proteinExistence type="predicted"/>
<evidence type="ECO:0000313" key="2">
    <source>
        <dbReference type="WBParaSite" id="JU765_v2.g12558.t1"/>
    </source>
</evidence>
<reference evidence="2" key="1">
    <citation type="submission" date="2022-11" db="UniProtKB">
        <authorList>
            <consortium name="WormBaseParasite"/>
        </authorList>
    </citation>
    <scope>IDENTIFICATION</scope>
</reference>
<dbReference type="WBParaSite" id="JU765_v2.g12558.t1">
    <property type="protein sequence ID" value="JU765_v2.g12558.t1"/>
    <property type="gene ID" value="JU765_v2.g12558"/>
</dbReference>
<dbReference type="Proteomes" id="UP000887576">
    <property type="component" value="Unplaced"/>
</dbReference>
<evidence type="ECO:0000313" key="1">
    <source>
        <dbReference type="Proteomes" id="UP000887576"/>
    </source>
</evidence>